<gene>
    <name evidence="1" type="ORF">D0466_01715</name>
</gene>
<dbReference type="Proteomes" id="UP000262939">
    <property type="component" value="Unassembled WGS sequence"/>
</dbReference>
<evidence type="ECO:0000313" key="2">
    <source>
        <dbReference type="Proteomes" id="UP000262939"/>
    </source>
</evidence>
<dbReference type="RefSeq" id="WP_117320846.1">
    <property type="nucleotide sequence ID" value="NZ_QVTD01000003.1"/>
</dbReference>
<dbReference type="AlphaFoldDB" id="A0A372LEC0"/>
<evidence type="ECO:0000313" key="1">
    <source>
        <dbReference type="EMBL" id="RFU64671.1"/>
    </source>
</evidence>
<name>A0A372LEC0_9BACI</name>
<dbReference type="EMBL" id="QVTD01000003">
    <property type="protein sequence ID" value="RFU64671.1"/>
    <property type="molecule type" value="Genomic_DNA"/>
</dbReference>
<reference evidence="1 2" key="1">
    <citation type="submission" date="2018-08" db="EMBL/GenBank/DDBJ databases">
        <title>Bacillus chawlae sp. nov., Bacillus glennii sp. nov., and Bacillus saganii sp. nov. Isolated from the Vehicle Assembly Building at Kennedy Space Center where the Viking Spacecraft were Assembled.</title>
        <authorList>
            <person name="Seuylemezian A."/>
            <person name="Vaishampayan P."/>
        </authorList>
    </citation>
    <scope>NUCLEOTIDE SEQUENCE [LARGE SCALE GENOMIC DNA]</scope>
    <source>
        <strain evidence="1 2">V44-8</strain>
    </source>
</reference>
<organism evidence="1 2">
    <name type="scientific">Peribacillus glennii</name>
    <dbReference type="NCBI Taxonomy" id="2303991"/>
    <lineage>
        <taxon>Bacteria</taxon>
        <taxon>Bacillati</taxon>
        <taxon>Bacillota</taxon>
        <taxon>Bacilli</taxon>
        <taxon>Bacillales</taxon>
        <taxon>Bacillaceae</taxon>
        <taxon>Peribacillus</taxon>
    </lineage>
</organism>
<proteinExistence type="predicted"/>
<keyword evidence="2" id="KW-1185">Reference proteome</keyword>
<accession>A0A372LEC0</accession>
<sequence>MAYYDKEEQETVIIYDPSSKRWDIYTTVPKHIKRLENEAIASVFKVEKDSEGKTIAIRVKVKKLPSSYTFNK</sequence>
<protein>
    <submittedName>
        <fullName evidence="1">Uncharacterized protein</fullName>
    </submittedName>
</protein>
<dbReference type="OrthoDB" id="2362578at2"/>
<comment type="caution">
    <text evidence="1">The sequence shown here is derived from an EMBL/GenBank/DDBJ whole genome shotgun (WGS) entry which is preliminary data.</text>
</comment>